<dbReference type="OrthoDB" id="9796919at2"/>
<dbReference type="InterPro" id="IPR016181">
    <property type="entry name" value="Acyl_CoA_acyltransferase"/>
</dbReference>
<comment type="similarity">
    <text evidence="1 5">Belongs to the acetyltransferase family. RimI subfamily.</text>
</comment>
<dbReference type="InterPro" id="IPR000182">
    <property type="entry name" value="GNAT_dom"/>
</dbReference>
<comment type="catalytic activity">
    <reaction evidence="5">
        <text>N-terminal L-alanyl-[ribosomal protein bS18] + acetyl-CoA = N-terminal N(alpha)-acetyl-L-alanyl-[ribosomal protein bS18] + CoA + H(+)</text>
        <dbReference type="Rhea" id="RHEA:43756"/>
        <dbReference type="Rhea" id="RHEA-COMP:10676"/>
        <dbReference type="Rhea" id="RHEA-COMP:10677"/>
        <dbReference type="ChEBI" id="CHEBI:15378"/>
        <dbReference type="ChEBI" id="CHEBI:57287"/>
        <dbReference type="ChEBI" id="CHEBI:57288"/>
        <dbReference type="ChEBI" id="CHEBI:64718"/>
        <dbReference type="ChEBI" id="CHEBI:83683"/>
        <dbReference type="EC" id="2.3.1.266"/>
    </reaction>
</comment>
<evidence type="ECO:0000256" key="2">
    <source>
        <dbReference type="ARBA" id="ARBA00022490"/>
    </source>
</evidence>
<proteinExistence type="inferred from homology"/>
<dbReference type="EMBL" id="OCNF01000004">
    <property type="protein sequence ID" value="SOD66630.1"/>
    <property type="molecule type" value="Genomic_DNA"/>
</dbReference>
<dbReference type="PANTHER" id="PTHR43420">
    <property type="entry name" value="ACETYLTRANSFERASE"/>
    <property type="match status" value="1"/>
</dbReference>
<dbReference type="GO" id="GO:0008999">
    <property type="term" value="F:protein-N-terminal-alanine acetyltransferase activity"/>
    <property type="evidence" value="ECO:0007669"/>
    <property type="project" value="UniProtKB-EC"/>
</dbReference>
<name>A0A286E6W5_9NEIS</name>
<evidence type="ECO:0000256" key="3">
    <source>
        <dbReference type="ARBA" id="ARBA00022679"/>
    </source>
</evidence>
<evidence type="ECO:0000259" key="6">
    <source>
        <dbReference type="PROSITE" id="PS51186"/>
    </source>
</evidence>
<evidence type="ECO:0000313" key="7">
    <source>
        <dbReference type="EMBL" id="SOD66630.1"/>
    </source>
</evidence>
<accession>A0A286E6W5</accession>
<dbReference type="NCBIfam" id="TIGR01575">
    <property type="entry name" value="rimI"/>
    <property type="match status" value="1"/>
</dbReference>
<gene>
    <name evidence="7" type="ORF">SAMN02746062_00673</name>
</gene>
<comment type="function">
    <text evidence="5">Acetylates the N-terminal alanine of ribosomal protein bS18.</text>
</comment>
<protein>
    <recommendedName>
        <fullName evidence="5">[Ribosomal protein bS18]-alanine N-acetyltransferase</fullName>
        <ecNumber evidence="5">2.3.1.266</ecNumber>
    </recommendedName>
</protein>
<dbReference type="Gene3D" id="3.40.630.30">
    <property type="match status" value="1"/>
</dbReference>
<keyword evidence="4" id="KW-0012">Acyltransferase</keyword>
<dbReference type="Pfam" id="PF00583">
    <property type="entry name" value="Acetyltransf_1"/>
    <property type="match status" value="1"/>
</dbReference>
<dbReference type="PANTHER" id="PTHR43420:SF44">
    <property type="entry name" value="ACETYLTRANSFERASE YPEA"/>
    <property type="match status" value="1"/>
</dbReference>
<keyword evidence="3 7" id="KW-0808">Transferase</keyword>
<reference evidence="7 8" key="1">
    <citation type="submission" date="2017-09" db="EMBL/GenBank/DDBJ databases">
        <authorList>
            <person name="Ehlers B."/>
            <person name="Leendertz F.H."/>
        </authorList>
    </citation>
    <scope>NUCLEOTIDE SEQUENCE [LARGE SCALE GENOMIC DNA]</scope>
    <source>
        <strain evidence="7 8">DSM 16848</strain>
    </source>
</reference>
<keyword evidence="2 5" id="KW-0963">Cytoplasm</keyword>
<dbReference type="InterPro" id="IPR050680">
    <property type="entry name" value="YpeA/RimI_acetyltransf"/>
</dbReference>
<dbReference type="AlphaFoldDB" id="A0A286E6W5"/>
<keyword evidence="8" id="KW-1185">Reference proteome</keyword>
<dbReference type="InterPro" id="IPR006464">
    <property type="entry name" value="AcTrfase_RimI/Ard1"/>
</dbReference>
<evidence type="ECO:0000256" key="5">
    <source>
        <dbReference type="RuleBase" id="RU363094"/>
    </source>
</evidence>
<dbReference type="CDD" id="cd04301">
    <property type="entry name" value="NAT_SF"/>
    <property type="match status" value="1"/>
</dbReference>
<dbReference type="SUPFAM" id="SSF55729">
    <property type="entry name" value="Acyl-CoA N-acyltransferases (Nat)"/>
    <property type="match status" value="1"/>
</dbReference>
<evidence type="ECO:0000313" key="8">
    <source>
        <dbReference type="Proteomes" id="UP000219669"/>
    </source>
</evidence>
<sequence>MLHIRPATAHDLPSLAHIDQYNNPHPWQIAQFSGSLQSPHTHIWLGETQGEICTFIVWQTLFNETELHLIATAPNHRQQGFASQLINTMLAANPNNRFFLEVRQSNLAAQKLYAKHGFHIIAQRNNYYGNEHAIIMEKSC</sequence>
<dbReference type="PROSITE" id="PS51186">
    <property type="entry name" value="GNAT"/>
    <property type="match status" value="1"/>
</dbReference>
<dbReference type="Proteomes" id="UP000219669">
    <property type="component" value="Unassembled WGS sequence"/>
</dbReference>
<comment type="subcellular location">
    <subcellularLocation>
        <location evidence="5">Cytoplasm</location>
    </subcellularLocation>
</comment>
<organism evidence="7 8">
    <name type="scientific">Alysiella filiformis DSM 16848</name>
    <dbReference type="NCBI Taxonomy" id="1120981"/>
    <lineage>
        <taxon>Bacteria</taxon>
        <taxon>Pseudomonadati</taxon>
        <taxon>Pseudomonadota</taxon>
        <taxon>Betaproteobacteria</taxon>
        <taxon>Neisseriales</taxon>
        <taxon>Neisseriaceae</taxon>
        <taxon>Alysiella</taxon>
    </lineage>
</organism>
<feature type="domain" description="N-acetyltransferase" evidence="6">
    <location>
        <begin position="2"/>
        <end position="140"/>
    </location>
</feature>
<dbReference type="GO" id="GO:0005737">
    <property type="term" value="C:cytoplasm"/>
    <property type="evidence" value="ECO:0007669"/>
    <property type="project" value="UniProtKB-SubCell"/>
</dbReference>
<evidence type="ECO:0000256" key="1">
    <source>
        <dbReference type="ARBA" id="ARBA00005395"/>
    </source>
</evidence>
<evidence type="ECO:0000256" key="4">
    <source>
        <dbReference type="ARBA" id="ARBA00023315"/>
    </source>
</evidence>
<dbReference type="EC" id="2.3.1.266" evidence="5"/>